<dbReference type="EMBL" id="ML208508">
    <property type="protein sequence ID" value="TFK63721.1"/>
    <property type="molecule type" value="Genomic_DNA"/>
</dbReference>
<sequence length="2630" mass="296756">MPFGVREKSNLTGQIQSILDGYPLGDAILREFLQNSDDAKATKQIFVLDGRSHPKKYIADPILEECQGPALLAINDTLFHRDDWKALGTIHGSNKATDETKTGKYGLGFRACYHLTDNPHVLSGDQLRIFDPHEDFQHPLDGGFFINTIEEAEKFVDHITAFQAAEVIPHKAYDGTAIRLPLRNDCQAKRSKIRSTAFSADYIRSLFTNFVDRELAIVLLFLKHIRSVELREIEANGTVKVIGRVEISGAEGSLRSDLSVGQRSFRCQTIFQGLDGKPQTRHWRIIHHLIGRSEACGILSPRLEYSPDELKDTLQKEKLIPHVGLAMPLDSSGIDGPLFTLLPLPIRPGLPLCLHGTFSLTSDRQHLKNNDDKASKQHREGLRVQWNRMIFDTLAPEAWAKLLQALIEEDHYPSLVKAWPPFVTGSSVYWSALLPNLLKIIIDTRIRVFPVSSHNRDETSPSYVSFQEAIFYPIKLEATLIELLVRAGLFIVEPSIDLLPILEKQVGYTTLSPKTASEALRSHPSRVFKCSDEDKNTLLEYILSDTSDPTRLKNLTGLPLLPLVNGNWVSITQSRMLGAKTFVIPITLTEETLFSQFETRMVALSALPISARPIFVNYTGNALLSLRIPSAGDVLSYLKQAASAWRSIGVQTGDVSPQHIDWLVQFWNDVDLPKDINLKEFLKLQLIPTDANSVRKVSAGVLSLQNVDEGAARALLKLGVHILHPSISPSNSRIAKHCHTDIPFLIDLIDTHKVKDLGSEDWVAISNYLTRLLNNTSQPITLQPSQSETFRSLKIFPTWTGRTAESGVQLNSIVGNVHFISGTYEFLAPVLRPPGTFVLSSRNPTLSQLLHLNGRIETKAEPAILQLAIDDWAEQSPTSQQVYIDRIIARFSDLQASHRSKFTSFPFVSVGPKCLPPSEVIDPTSLLHKLYLDEGLTPTGTFGVGTERLRFLQVQGLLASSLNPNRVADRIDYIRRLGPTPESIRKADAFLRLLDQSWDSSFSDIIKGTRAISWLPCSSGSNSLSTPEQCRDAAFNSCLFDLCLDTLSFRLENAGLRIALGWEAEIPTHIILSQLEKALELMEVAQRLERVEIIIKELSGRFGRESLSQKELEHLGALIEDREWIPSHSEKLLDVQHAMLTTEFLGRAFQQVHPFLSACSNFLKEMGCEDRPTLDALLDEYSRYTPTRLSSEDSEWIIRVLEELSRYDLGAFTANLVLPGEGGVWWPYEQTYYDDLHNRAVSSHEAFIYPIHPSVSSTLAKKLKIPPLSALELDRDEDEDEDEDEEGMAEMLVDRIKNVLMDYDIKHAFNEFVANASDAGATDFSILLDERRNFSSGSIISPDLEQFQQVPAVILYNDASFTREDFEGIRRIGRGTKRDQSDAIGKYGLGALSVFHFTDLPMIISNKHVMILDPSGKYLPPKKGNKRTVLFRKLSTFSSRYPDHLEPFRGLFNIPLTGPIHEVQGTLFRLPLPVGIPCSLPTNRSLVDWCGLLQGYQDLGRNGFFFTRMNRLGAGYISFQSEELKDEYWWRGHVLKREVAQRACHTVTDMELSLNLYGERATSEHWIITTSTYPSSHAPDQFQPILYDLKIRQSNDPITIQTAFPLFPYSEKFYLFSTLRLPQAIGLPFHLQAPFAIPSSRRHIHFDSRDATGGTTLPTDYNTWVLRELVPKHYLPTLETLRPMSPGFWTHWPCPEASDDLSHVVSESFYNQLPTSSSIILQSLSNSWLAPGQARYCLESSDSIQTILRHLEGDSVVRPHKRIRPAFTNYPSVITPNLLAQVLYSYREEIRNLFASGTLSPVDIDNLLAHLLRGGVDISDLPLLVMADENLCFRRASEKIYYIPHPYNSLVKWISSSRVLNGQIHATSMALLLENPNSGVRELSDEDVCSLLQEKLQISPAVTHSPEITQWIQAFWAVFLYFPKRPTWDQLADFPIVPTHQEHQYVSLRACRNGTVLPSHPFPDPDIHGVLSALTISMVRLKVPISLQDFLHKETFSVVTLLKCLDDAMKTNPSICEVPRFDQLAKWIRENLTTTPDRAVLGIIQHLPIWEACLHGRISLHPLGEILLLPRSIPHDHEIIQEYTRHLLSNQDQIARYSDKKCLTAANVLNLLTLPQTIPSHHLVPYASFLKLLRIPSGNNAPRFQIPDGHRTMKQAQELYDVNVPLFAGVFKGPHEKTKFIHPAIRKQLSPSISSHLQNRVNIETVIACARELHGDLNDLSQDEARGRAMLVYGAYTSDLPRLVMADHTTWARFNNLRFIPRENSRCRHASYPVDAYFHHNQLPDVISPSQIVSRQYERVAWTQRGLLPPTVGLGDLPTVHPQFGVPCPSDVVNHLRFLALRIAPDHPWNRTLITDLEATYKWLNENQQEAREFLLTSEGVPLFLNVNDPQSDDWNWYSAQQLMLGVTWDSPAKGTYYVRNFLKQYEGVLRAAGVEKLHTAEYQSNSPSDTRVSFQEVYNDMRLAGTVIDLHLVPTKSDDTIDAQRLRCHKSFLAASVPHIREAMANWSEAGTNSYSFTGTFTGAYAFLEFIYTGSISVPKELTLKDEATRAELLNELLGLFELADQWGMDDFKEEIGRTVVVTFELLDLDTYEAVMDCAKRYRADALVRACESFEQKNATAILRLAGGR</sequence>
<keyword evidence="2" id="KW-1185">Reference proteome</keyword>
<evidence type="ECO:0000313" key="1">
    <source>
        <dbReference type="EMBL" id="TFK63721.1"/>
    </source>
</evidence>
<reference evidence="1 2" key="1">
    <citation type="journal article" date="2019" name="Nat. Ecol. Evol.">
        <title>Megaphylogeny resolves global patterns of mushroom evolution.</title>
        <authorList>
            <person name="Varga T."/>
            <person name="Krizsan K."/>
            <person name="Foldi C."/>
            <person name="Dima B."/>
            <person name="Sanchez-Garcia M."/>
            <person name="Sanchez-Ramirez S."/>
            <person name="Szollosi G.J."/>
            <person name="Szarkandi J.G."/>
            <person name="Papp V."/>
            <person name="Albert L."/>
            <person name="Andreopoulos W."/>
            <person name="Angelini C."/>
            <person name="Antonin V."/>
            <person name="Barry K.W."/>
            <person name="Bougher N.L."/>
            <person name="Buchanan P."/>
            <person name="Buyck B."/>
            <person name="Bense V."/>
            <person name="Catcheside P."/>
            <person name="Chovatia M."/>
            <person name="Cooper J."/>
            <person name="Damon W."/>
            <person name="Desjardin D."/>
            <person name="Finy P."/>
            <person name="Geml J."/>
            <person name="Haridas S."/>
            <person name="Hughes K."/>
            <person name="Justo A."/>
            <person name="Karasinski D."/>
            <person name="Kautmanova I."/>
            <person name="Kiss B."/>
            <person name="Kocsube S."/>
            <person name="Kotiranta H."/>
            <person name="LaButti K.M."/>
            <person name="Lechner B.E."/>
            <person name="Liimatainen K."/>
            <person name="Lipzen A."/>
            <person name="Lukacs Z."/>
            <person name="Mihaltcheva S."/>
            <person name="Morgado L.N."/>
            <person name="Niskanen T."/>
            <person name="Noordeloos M.E."/>
            <person name="Ohm R.A."/>
            <person name="Ortiz-Santana B."/>
            <person name="Ovrebo C."/>
            <person name="Racz N."/>
            <person name="Riley R."/>
            <person name="Savchenko A."/>
            <person name="Shiryaev A."/>
            <person name="Soop K."/>
            <person name="Spirin V."/>
            <person name="Szebenyi C."/>
            <person name="Tomsovsky M."/>
            <person name="Tulloss R.E."/>
            <person name="Uehling J."/>
            <person name="Grigoriev I.V."/>
            <person name="Vagvolgyi C."/>
            <person name="Papp T."/>
            <person name="Martin F.M."/>
            <person name="Miettinen O."/>
            <person name="Hibbett D.S."/>
            <person name="Nagy L.G."/>
        </authorList>
    </citation>
    <scope>NUCLEOTIDE SEQUENCE [LARGE SCALE GENOMIC DNA]</scope>
    <source>
        <strain evidence="1 2">NL-1719</strain>
    </source>
</reference>
<evidence type="ECO:0000313" key="2">
    <source>
        <dbReference type="Proteomes" id="UP000308600"/>
    </source>
</evidence>
<organism evidence="1 2">
    <name type="scientific">Pluteus cervinus</name>
    <dbReference type="NCBI Taxonomy" id="181527"/>
    <lineage>
        <taxon>Eukaryota</taxon>
        <taxon>Fungi</taxon>
        <taxon>Dikarya</taxon>
        <taxon>Basidiomycota</taxon>
        <taxon>Agaricomycotina</taxon>
        <taxon>Agaricomycetes</taxon>
        <taxon>Agaricomycetidae</taxon>
        <taxon>Agaricales</taxon>
        <taxon>Pluteineae</taxon>
        <taxon>Pluteaceae</taxon>
        <taxon>Pluteus</taxon>
    </lineage>
</organism>
<protein>
    <submittedName>
        <fullName evidence="1">Uncharacterized protein</fullName>
    </submittedName>
</protein>
<accession>A0ACD3ADU1</accession>
<dbReference type="Proteomes" id="UP000308600">
    <property type="component" value="Unassembled WGS sequence"/>
</dbReference>
<proteinExistence type="predicted"/>
<name>A0ACD3ADU1_9AGAR</name>
<gene>
    <name evidence="1" type="ORF">BDN72DRAFT_963728</name>
</gene>